<name>A0ABR0A248_9CRUS</name>
<proteinExistence type="predicted"/>
<evidence type="ECO:0000313" key="2">
    <source>
        <dbReference type="EMBL" id="KAK4019228.1"/>
    </source>
</evidence>
<organism evidence="2 3">
    <name type="scientific">Daphnia magna</name>
    <dbReference type="NCBI Taxonomy" id="35525"/>
    <lineage>
        <taxon>Eukaryota</taxon>
        <taxon>Metazoa</taxon>
        <taxon>Ecdysozoa</taxon>
        <taxon>Arthropoda</taxon>
        <taxon>Crustacea</taxon>
        <taxon>Branchiopoda</taxon>
        <taxon>Diplostraca</taxon>
        <taxon>Cladocera</taxon>
        <taxon>Anomopoda</taxon>
        <taxon>Daphniidae</taxon>
        <taxon>Daphnia</taxon>
    </lineage>
</organism>
<reference evidence="2 3" key="1">
    <citation type="journal article" date="2023" name="Nucleic Acids Res.">
        <title>The hologenome of Daphnia magna reveals possible DNA methylation and microbiome-mediated evolution of the host genome.</title>
        <authorList>
            <person name="Chaturvedi A."/>
            <person name="Li X."/>
            <person name="Dhandapani V."/>
            <person name="Marshall H."/>
            <person name="Kissane S."/>
            <person name="Cuenca-Cambronero M."/>
            <person name="Asole G."/>
            <person name="Calvet F."/>
            <person name="Ruiz-Romero M."/>
            <person name="Marangio P."/>
            <person name="Guigo R."/>
            <person name="Rago D."/>
            <person name="Mirbahai L."/>
            <person name="Eastwood N."/>
            <person name="Colbourne J.K."/>
            <person name="Zhou J."/>
            <person name="Mallon E."/>
            <person name="Orsini L."/>
        </authorList>
    </citation>
    <scope>NUCLEOTIDE SEQUENCE [LARGE SCALE GENOMIC DNA]</scope>
    <source>
        <strain evidence="2">LRV0_1</strain>
    </source>
</reference>
<keyword evidence="3" id="KW-1185">Reference proteome</keyword>
<comment type="caution">
    <text evidence="2">The sequence shown here is derived from an EMBL/GenBank/DDBJ whole genome shotgun (WGS) entry which is preliminary data.</text>
</comment>
<keyword evidence="1" id="KW-0472">Membrane</keyword>
<evidence type="ECO:0000313" key="3">
    <source>
        <dbReference type="Proteomes" id="UP001234178"/>
    </source>
</evidence>
<sequence>MRMEKQTFFKFGFPKKKQKNLKGPPSVSGLRDAWLITPTPVYSSLYFMFLVVVMFVYYIPRKATCLFK</sequence>
<accession>A0ABR0A248</accession>
<dbReference type="EMBL" id="JAOYFB010000036">
    <property type="protein sequence ID" value="KAK4019228.1"/>
    <property type="molecule type" value="Genomic_DNA"/>
</dbReference>
<feature type="transmembrane region" description="Helical" evidence="1">
    <location>
        <begin position="41"/>
        <end position="59"/>
    </location>
</feature>
<gene>
    <name evidence="2" type="ORF">OUZ56_001254</name>
</gene>
<dbReference type="Proteomes" id="UP001234178">
    <property type="component" value="Unassembled WGS sequence"/>
</dbReference>
<evidence type="ECO:0000256" key="1">
    <source>
        <dbReference type="SAM" id="Phobius"/>
    </source>
</evidence>
<protein>
    <submittedName>
        <fullName evidence="2">Uncharacterized protein</fullName>
    </submittedName>
</protein>
<keyword evidence="1" id="KW-0812">Transmembrane</keyword>
<keyword evidence="1" id="KW-1133">Transmembrane helix</keyword>